<keyword evidence="3" id="KW-1185">Reference proteome</keyword>
<feature type="region of interest" description="Disordered" evidence="1">
    <location>
        <begin position="22"/>
        <end position="48"/>
    </location>
</feature>
<organism evidence="2 3">
    <name type="scientific">Qipengyuania vulgaris</name>
    <dbReference type="NCBI Taxonomy" id="291985"/>
    <lineage>
        <taxon>Bacteria</taxon>
        <taxon>Pseudomonadati</taxon>
        <taxon>Pseudomonadota</taxon>
        <taxon>Alphaproteobacteria</taxon>
        <taxon>Sphingomonadales</taxon>
        <taxon>Erythrobacteraceae</taxon>
        <taxon>Qipengyuania</taxon>
    </lineage>
</organism>
<dbReference type="EMBL" id="WTYC01000001">
    <property type="protein sequence ID" value="MXO47058.1"/>
    <property type="molecule type" value="Genomic_DNA"/>
</dbReference>
<gene>
    <name evidence="2" type="ORF">GRI69_02125</name>
</gene>
<evidence type="ECO:0000256" key="1">
    <source>
        <dbReference type="SAM" id="MobiDB-lite"/>
    </source>
</evidence>
<dbReference type="AlphaFoldDB" id="A0A844XPV2"/>
<sequence length="180" mass="19230">MVRYGCFPFVLCLAACNPPASEDYASRPSVVEERTSPTEPIDSPDTEGAAWAMSETSGRLLYGKPGHAPLLSLACEDGTLVYTRYVAADPNAKAVLALIGNGHVERLWIDAEEDEERWLWRGRLAADDPRLEVLTGPRRVEATVPGAGSVALNASRAPGEFVTACAAELTPPPAPQEDPA</sequence>
<dbReference type="OrthoDB" id="7391054at2"/>
<evidence type="ECO:0000313" key="2">
    <source>
        <dbReference type="EMBL" id="MXO47058.1"/>
    </source>
</evidence>
<protein>
    <submittedName>
        <fullName evidence="2">Uncharacterized protein</fullName>
    </submittedName>
</protein>
<name>A0A844XPV2_9SPHN</name>
<accession>A0A844XPV2</accession>
<comment type="caution">
    <text evidence="2">The sequence shown here is derived from an EMBL/GenBank/DDBJ whole genome shotgun (WGS) entry which is preliminary data.</text>
</comment>
<dbReference type="RefSeq" id="WP_160726660.1">
    <property type="nucleotide sequence ID" value="NZ_WTYC01000001.1"/>
</dbReference>
<evidence type="ECO:0000313" key="3">
    <source>
        <dbReference type="Proteomes" id="UP000448199"/>
    </source>
</evidence>
<reference evidence="2 3" key="1">
    <citation type="submission" date="2019-12" db="EMBL/GenBank/DDBJ databases">
        <title>Genomic-based taxomic classification of the family Erythrobacteraceae.</title>
        <authorList>
            <person name="Xu L."/>
        </authorList>
    </citation>
    <scope>NUCLEOTIDE SEQUENCE [LARGE SCALE GENOMIC DNA]</scope>
    <source>
        <strain evidence="2 3">DSM 17792</strain>
    </source>
</reference>
<proteinExistence type="predicted"/>
<dbReference type="Proteomes" id="UP000448199">
    <property type="component" value="Unassembled WGS sequence"/>
</dbReference>